<dbReference type="InterPro" id="IPR029069">
    <property type="entry name" value="HotDog_dom_sf"/>
</dbReference>
<sequence>MAAAKTGTSFAAATAVKALSSHEYEALFVDDWCIGSVPHGGYVTAIFIQVASKHFSTTLSSQNQPHTIALHLDFLRRTSEGPAIFTVKDTKLGRQASVVHITLSQGSRTEVIGSITQGNITAEDGVTFTTNYSLHPAPLPVNLSLLAKDEDEHWTRSPEMPFAAFRKATRKTMFHFPREGQRKRSTADEWVKLSTGEKWTNASIGYLSDMWPMPVEAFIAKVNLYDVKNQKVGKEALRPARFWYPTLLLNLDMKKSLPEEGVEWLFVRVDSKQIKNGRLDLEVVIMDEGGDIVALSHHVAFALPAERNLAARRTGASKI</sequence>
<accession>A0A1L7WD53</accession>
<proteinExistence type="predicted"/>
<feature type="domain" description="Acyl-CoA thioesterase-like N-terminal HotDog" evidence="1">
    <location>
        <begin position="30"/>
        <end position="117"/>
    </location>
</feature>
<dbReference type="InterPro" id="IPR052389">
    <property type="entry name" value="Sec_Metab_Biosynth-Assoc"/>
</dbReference>
<dbReference type="PANTHER" id="PTHR38110:SF1">
    <property type="entry name" value="THIOESTERASE DOMAIN-CONTAINING PROTEIN"/>
    <property type="match status" value="1"/>
</dbReference>
<evidence type="ECO:0000259" key="2">
    <source>
        <dbReference type="Pfam" id="PF20789"/>
    </source>
</evidence>
<dbReference type="OrthoDB" id="2532955at2759"/>
<evidence type="ECO:0008006" key="5">
    <source>
        <dbReference type="Google" id="ProtNLM"/>
    </source>
</evidence>
<dbReference type="PANTHER" id="PTHR38110">
    <property type="entry name" value="CHROMOSOME 23, WHOLE GENOME SHOTGUN SEQUENCE"/>
    <property type="match status" value="1"/>
</dbReference>
<name>A0A1L7WD53_9HELO</name>
<protein>
    <recommendedName>
        <fullName evidence="5">Thioesterase family protein</fullName>
    </recommendedName>
</protein>
<evidence type="ECO:0000313" key="4">
    <source>
        <dbReference type="Proteomes" id="UP000184330"/>
    </source>
</evidence>
<evidence type="ECO:0000259" key="1">
    <source>
        <dbReference type="Pfam" id="PF13622"/>
    </source>
</evidence>
<dbReference type="InterPro" id="IPR042171">
    <property type="entry name" value="Acyl-CoA_hotdog"/>
</dbReference>
<dbReference type="Proteomes" id="UP000184330">
    <property type="component" value="Unassembled WGS sequence"/>
</dbReference>
<dbReference type="Gene3D" id="2.40.160.210">
    <property type="entry name" value="Acyl-CoA thioesterase, double hotdog domain"/>
    <property type="match status" value="1"/>
</dbReference>
<dbReference type="InterPro" id="IPR049449">
    <property type="entry name" value="TesB_ACOT8-like_N"/>
</dbReference>
<dbReference type="Pfam" id="PF13622">
    <property type="entry name" value="4HBT_3"/>
    <property type="match status" value="1"/>
</dbReference>
<reference evidence="3 4" key="1">
    <citation type="submission" date="2016-03" db="EMBL/GenBank/DDBJ databases">
        <authorList>
            <person name="Ploux O."/>
        </authorList>
    </citation>
    <scope>NUCLEOTIDE SEQUENCE [LARGE SCALE GENOMIC DNA]</scope>
    <source>
        <strain evidence="3 4">UAMH 11012</strain>
    </source>
</reference>
<dbReference type="AlphaFoldDB" id="A0A1L7WD53"/>
<dbReference type="STRING" id="576137.A0A1L7WD53"/>
<organism evidence="3 4">
    <name type="scientific">Phialocephala subalpina</name>
    <dbReference type="NCBI Taxonomy" id="576137"/>
    <lineage>
        <taxon>Eukaryota</taxon>
        <taxon>Fungi</taxon>
        <taxon>Dikarya</taxon>
        <taxon>Ascomycota</taxon>
        <taxon>Pezizomycotina</taxon>
        <taxon>Leotiomycetes</taxon>
        <taxon>Helotiales</taxon>
        <taxon>Mollisiaceae</taxon>
        <taxon>Phialocephala</taxon>
        <taxon>Phialocephala fortinii species complex</taxon>
    </lineage>
</organism>
<gene>
    <name evidence="3" type="ORF">PAC_00599</name>
</gene>
<feature type="domain" description="Acyl-CoA thioesterase-like C-terminal" evidence="2">
    <location>
        <begin position="164"/>
        <end position="301"/>
    </location>
</feature>
<dbReference type="SUPFAM" id="SSF54637">
    <property type="entry name" value="Thioesterase/thiol ester dehydrase-isomerase"/>
    <property type="match status" value="2"/>
</dbReference>
<keyword evidence="4" id="KW-1185">Reference proteome</keyword>
<dbReference type="EMBL" id="FJOG01000001">
    <property type="protein sequence ID" value="CZR50725.1"/>
    <property type="molecule type" value="Genomic_DNA"/>
</dbReference>
<evidence type="ECO:0000313" key="3">
    <source>
        <dbReference type="EMBL" id="CZR50725.1"/>
    </source>
</evidence>
<dbReference type="InterPro" id="IPR049450">
    <property type="entry name" value="ACOT8-like_C"/>
</dbReference>
<dbReference type="Pfam" id="PF20789">
    <property type="entry name" value="4HBT_3C"/>
    <property type="match status" value="1"/>
</dbReference>